<evidence type="ECO:0000313" key="3">
    <source>
        <dbReference type="Proteomes" id="UP000324536"/>
    </source>
</evidence>
<dbReference type="PANTHER" id="PTHR42681">
    <property type="entry name" value="MALONYL-COA-ACYL CARRIER PROTEIN TRANSACYLASE, MITOCHONDRIAL"/>
    <property type="match status" value="1"/>
</dbReference>
<evidence type="ECO:0000313" key="2">
    <source>
        <dbReference type="EMBL" id="QEO18215.1"/>
    </source>
</evidence>
<dbReference type="Gene3D" id="3.40.366.10">
    <property type="entry name" value="Malonyl-Coenzyme A Acyl Carrier Protein, domain 2"/>
    <property type="match status" value="1"/>
</dbReference>
<dbReference type="AlphaFoldDB" id="A0A5C1YRE2"/>
<dbReference type="Proteomes" id="UP000324536">
    <property type="component" value="Chromosome"/>
</dbReference>
<dbReference type="Pfam" id="PF00698">
    <property type="entry name" value="Acyl_transf_1"/>
    <property type="match status" value="1"/>
</dbReference>
<dbReference type="InterPro" id="IPR016036">
    <property type="entry name" value="Malonyl_transacylase_ACP-bd"/>
</dbReference>
<dbReference type="RefSeq" id="WP_149279877.1">
    <property type="nucleotide sequence ID" value="NZ_CP043506.1"/>
</dbReference>
<dbReference type="GO" id="GO:0004314">
    <property type="term" value="F:[acyl-carrier-protein] S-malonyltransferase activity"/>
    <property type="evidence" value="ECO:0007669"/>
    <property type="project" value="TreeGrafter"/>
</dbReference>
<sequence length="311" mass="32026">MTGALAILCSGQGGQHATMFDLLADRSEADTIFEAATPLLGADPRDFVKTASETALFSNRAGQILCCTQALALHATLAPTLDGQTLLCAGYSVGELAAWGIAGCLSPEQVLTLAARRADLMNTASPPDAGLAGIAGLPMARLDPILHKTGTTIAIANGPESAVIGGLHAALDAAILLALEAGATTARRLPVAVPSHTPLLQSAVVPLREALTALRPSRPACGRRLISGLDGEPVFDMIDGCDRLAKQVGMTVHWNACLEACAESTVSAILETGPGCALSRMAHASLASIPTRSADDFHTLDGLIHWLTHHG</sequence>
<keyword evidence="2" id="KW-0808">Transferase</keyword>
<dbReference type="GO" id="GO:0006633">
    <property type="term" value="P:fatty acid biosynthetic process"/>
    <property type="evidence" value="ECO:0007669"/>
    <property type="project" value="TreeGrafter"/>
</dbReference>
<keyword evidence="3" id="KW-1185">Reference proteome</keyword>
<dbReference type="OrthoDB" id="9808564at2"/>
<gene>
    <name evidence="2" type="ORF">FLP30_11190</name>
</gene>
<dbReference type="Gene3D" id="3.30.70.250">
    <property type="entry name" value="Malonyl-CoA ACP transacylase, ACP-binding"/>
    <property type="match status" value="1"/>
</dbReference>
<protein>
    <submittedName>
        <fullName evidence="2">Acyltransferase domain-containing protein</fullName>
    </submittedName>
</protein>
<dbReference type="InterPro" id="IPR016035">
    <property type="entry name" value="Acyl_Trfase/lysoPLipase"/>
</dbReference>
<reference evidence="2 3" key="1">
    <citation type="submission" date="2019-09" db="EMBL/GenBank/DDBJ databases">
        <title>Genome sequencing of strain KACC 21233.</title>
        <authorList>
            <person name="Heo J."/>
            <person name="Kim S.-J."/>
            <person name="Kim J.-S."/>
            <person name="Hong S.-B."/>
            <person name="Kwon S.-W."/>
        </authorList>
    </citation>
    <scope>NUCLEOTIDE SEQUENCE [LARGE SCALE GENOMIC DNA]</scope>
    <source>
        <strain evidence="2 3">KACC 21233</strain>
    </source>
</reference>
<dbReference type="InterPro" id="IPR014043">
    <property type="entry name" value="Acyl_transferase_dom"/>
</dbReference>
<organism evidence="2 3">
    <name type="scientific">Acetobacter vaccinii</name>
    <dbReference type="NCBI Taxonomy" id="2592655"/>
    <lineage>
        <taxon>Bacteria</taxon>
        <taxon>Pseudomonadati</taxon>
        <taxon>Pseudomonadota</taxon>
        <taxon>Alphaproteobacteria</taxon>
        <taxon>Acetobacterales</taxon>
        <taxon>Acetobacteraceae</taxon>
        <taxon>Acetobacter</taxon>
    </lineage>
</organism>
<dbReference type="InterPro" id="IPR001227">
    <property type="entry name" value="Ac_transferase_dom_sf"/>
</dbReference>
<dbReference type="GO" id="GO:0005829">
    <property type="term" value="C:cytosol"/>
    <property type="evidence" value="ECO:0007669"/>
    <property type="project" value="TreeGrafter"/>
</dbReference>
<accession>A0A5C1YRE2</accession>
<name>A0A5C1YRE2_9PROT</name>
<dbReference type="SMART" id="SM00827">
    <property type="entry name" value="PKS_AT"/>
    <property type="match status" value="1"/>
</dbReference>
<feature type="domain" description="Malonyl-CoA:ACP transacylase (MAT)" evidence="1">
    <location>
        <begin position="8"/>
        <end position="306"/>
    </location>
</feature>
<dbReference type="EMBL" id="CP043506">
    <property type="protein sequence ID" value="QEO18215.1"/>
    <property type="molecule type" value="Genomic_DNA"/>
</dbReference>
<dbReference type="SUPFAM" id="SSF55048">
    <property type="entry name" value="Probable ACP-binding domain of malonyl-CoA ACP transacylase"/>
    <property type="match status" value="1"/>
</dbReference>
<dbReference type="InterPro" id="IPR050858">
    <property type="entry name" value="Mal-CoA-ACP_Trans/PKS_FabD"/>
</dbReference>
<proteinExistence type="predicted"/>
<evidence type="ECO:0000259" key="1">
    <source>
        <dbReference type="SMART" id="SM00827"/>
    </source>
</evidence>
<dbReference type="KEGG" id="acek:FLP30_11190"/>
<dbReference type="PANTHER" id="PTHR42681:SF6">
    <property type="entry name" value="BLL0263 PROTEIN"/>
    <property type="match status" value="1"/>
</dbReference>
<keyword evidence="2" id="KW-0012">Acyltransferase</keyword>
<dbReference type="SUPFAM" id="SSF52151">
    <property type="entry name" value="FabD/lysophospholipase-like"/>
    <property type="match status" value="1"/>
</dbReference>